<evidence type="ECO:0000313" key="1">
    <source>
        <dbReference type="EMBL" id="QDV08442.1"/>
    </source>
</evidence>
<organism evidence="1 2">
    <name type="scientific">Saltatorellus ferox</name>
    <dbReference type="NCBI Taxonomy" id="2528018"/>
    <lineage>
        <taxon>Bacteria</taxon>
        <taxon>Pseudomonadati</taxon>
        <taxon>Planctomycetota</taxon>
        <taxon>Planctomycetia</taxon>
        <taxon>Planctomycetia incertae sedis</taxon>
        <taxon>Saltatorellus</taxon>
    </lineage>
</organism>
<proteinExistence type="predicted"/>
<accession>A0A518EWH6</accession>
<keyword evidence="2" id="KW-1185">Reference proteome</keyword>
<name>A0A518EWH6_9BACT</name>
<gene>
    <name evidence="1" type="ORF">Poly30_39850</name>
</gene>
<dbReference type="EMBL" id="CP036434">
    <property type="protein sequence ID" value="QDV08442.1"/>
    <property type="molecule type" value="Genomic_DNA"/>
</dbReference>
<sequence>MIELSVSVAVLVTVLLASMQGNLSAQRLSSDAIETQRAVRVMEAARALLEDADVADVADVGGAVEPGLALNLVGVLDGQSVVYSLPDWVPGTPVPSPLGVRLTLTWTSGLGQARSYSVLDAVR</sequence>
<reference evidence="1 2" key="1">
    <citation type="submission" date="2019-02" db="EMBL/GenBank/DDBJ databases">
        <title>Deep-cultivation of Planctomycetes and their phenomic and genomic characterization uncovers novel biology.</title>
        <authorList>
            <person name="Wiegand S."/>
            <person name="Jogler M."/>
            <person name="Boedeker C."/>
            <person name="Pinto D."/>
            <person name="Vollmers J."/>
            <person name="Rivas-Marin E."/>
            <person name="Kohn T."/>
            <person name="Peeters S.H."/>
            <person name="Heuer A."/>
            <person name="Rast P."/>
            <person name="Oberbeckmann S."/>
            <person name="Bunk B."/>
            <person name="Jeske O."/>
            <person name="Meyerdierks A."/>
            <person name="Storesund J.E."/>
            <person name="Kallscheuer N."/>
            <person name="Luecker S."/>
            <person name="Lage O.M."/>
            <person name="Pohl T."/>
            <person name="Merkel B.J."/>
            <person name="Hornburger P."/>
            <person name="Mueller R.-W."/>
            <person name="Bruemmer F."/>
            <person name="Labrenz M."/>
            <person name="Spormann A.M."/>
            <person name="Op den Camp H."/>
            <person name="Overmann J."/>
            <person name="Amann R."/>
            <person name="Jetten M.S.M."/>
            <person name="Mascher T."/>
            <person name="Medema M.H."/>
            <person name="Devos D.P."/>
            <person name="Kaster A.-K."/>
            <person name="Ovreas L."/>
            <person name="Rohde M."/>
            <person name="Galperin M.Y."/>
            <person name="Jogler C."/>
        </authorList>
    </citation>
    <scope>NUCLEOTIDE SEQUENCE [LARGE SCALE GENOMIC DNA]</scope>
    <source>
        <strain evidence="1 2">Poly30</strain>
    </source>
</reference>
<evidence type="ECO:0000313" key="2">
    <source>
        <dbReference type="Proteomes" id="UP000320390"/>
    </source>
</evidence>
<protein>
    <submittedName>
        <fullName evidence="1">Uncharacterized protein</fullName>
    </submittedName>
</protein>
<dbReference type="AlphaFoldDB" id="A0A518EWH6"/>
<dbReference type="Proteomes" id="UP000320390">
    <property type="component" value="Chromosome"/>
</dbReference>